<dbReference type="Proteomes" id="UP000095287">
    <property type="component" value="Unplaced"/>
</dbReference>
<feature type="region of interest" description="Disordered" evidence="1">
    <location>
        <begin position="350"/>
        <end position="373"/>
    </location>
</feature>
<evidence type="ECO:0000259" key="2">
    <source>
        <dbReference type="SMART" id="SM00355"/>
    </source>
</evidence>
<dbReference type="SUPFAM" id="SSF49764">
    <property type="entry name" value="HSP20-like chaperones"/>
    <property type="match status" value="1"/>
</dbReference>
<name>A0A1I7Z5D0_9BILA</name>
<evidence type="ECO:0000313" key="4">
    <source>
        <dbReference type="WBParaSite" id="L893_g22764.t1"/>
    </source>
</evidence>
<sequence length="373" mass="42870">MVIDKKNPCWWPRLTSAKRKCAWVKVDSSKWKNPHDEDVDDVSRLFMSKRNEKPAKRPKIGADEEERFADFVYDYLRQKKPELLKTMFGEAGRQVGQIQDNPLSSTPWNDDLRKKYGHFRRVTLAKLGGGKNPMWTCTFDDCTHSPKGRDMNVQLHTATHFSQINCPCSVLGCEDVLSAPSPFRTHLINRHKLPVEDMNSAENAKYKKVVKDFFIMADAVVYECFPPEAFIGFDNKERAKKVNPVCSECGEAIDDQEVRRTHVADHLDLEYKCVFEGCDYKSSPANFATHFYCIHNTTVRMLSEDQDKKYDDIKREYSCARVKVDSSKWKNLDDEDVDDIVSIDLSGAGGFDLREDELDSDTDEMRNLPPGMP</sequence>
<feature type="domain" description="C2H2-type" evidence="2">
    <location>
        <begin position="166"/>
        <end position="191"/>
    </location>
</feature>
<feature type="domain" description="C2H2-type" evidence="2">
    <location>
        <begin position="244"/>
        <end position="266"/>
    </location>
</feature>
<proteinExistence type="predicted"/>
<keyword evidence="3" id="KW-1185">Reference proteome</keyword>
<dbReference type="InterPro" id="IPR008978">
    <property type="entry name" value="HSP20-like_chaperone"/>
</dbReference>
<organism evidence="3 4">
    <name type="scientific">Steinernema glaseri</name>
    <dbReference type="NCBI Taxonomy" id="37863"/>
    <lineage>
        <taxon>Eukaryota</taxon>
        <taxon>Metazoa</taxon>
        <taxon>Ecdysozoa</taxon>
        <taxon>Nematoda</taxon>
        <taxon>Chromadorea</taxon>
        <taxon>Rhabditida</taxon>
        <taxon>Tylenchina</taxon>
        <taxon>Panagrolaimomorpha</taxon>
        <taxon>Strongyloidoidea</taxon>
        <taxon>Steinernematidae</taxon>
        <taxon>Steinernema</taxon>
    </lineage>
</organism>
<reference evidence="4" key="1">
    <citation type="submission" date="2016-11" db="UniProtKB">
        <authorList>
            <consortium name="WormBaseParasite"/>
        </authorList>
    </citation>
    <scope>IDENTIFICATION</scope>
</reference>
<evidence type="ECO:0000256" key="1">
    <source>
        <dbReference type="SAM" id="MobiDB-lite"/>
    </source>
</evidence>
<feature type="domain" description="C2H2-type" evidence="2">
    <location>
        <begin position="135"/>
        <end position="160"/>
    </location>
</feature>
<accession>A0A1I7Z5D0</accession>
<dbReference type="WBParaSite" id="L893_g22764.t1">
    <property type="protein sequence ID" value="L893_g22764.t1"/>
    <property type="gene ID" value="L893_g22764"/>
</dbReference>
<feature type="domain" description="C2H2-type" evidence="2">
    <location>
        <begin position="271"/>
        <end position="295"/>
    </location>
</feature>
<evidence type="ECO:0000313" key="3">
    <source>
        <dbReference type="Proteomes" id="UP000095287"/>
    </source>
</evidence>
<protein>
    <submittedName>
        <fullName evidence="4">C2H2-type domain-containing protein</fullName>
    </submittedName>
</protein>
<dbReference type="SMART" id="SM00355">
    <property type="entry name" value="ZnF_C2H2"/>
    <property type="match status" value="4"/>
</dbReference>
<dbReference type="Gene3D" id="2.60.40.790">
    <property type="match status" value="1"/>
</dbReference>
<dbReference type="InterPro" id="IPR013087">
    <property type="entry name" value="Znf_C2H2_type"/>
</dbReference>
<dbReference type="AlphaFoldDB" id="A0A1I7Z5D0"/>